<evidence type="ECO:0000313" key="2">
    <source>
        <dbReference type="Proteomes" id="UP000002499"/>
    </source>
</evidence>
<proteinExistence type="predicted"/>
<accession>E9EI97</accession>
<dbReference type="Proteomes" id="UP000002499">
    <property type="component" value="Unassembled WGS sequence"/>
</dbReference>
<dbReference type="HOGENOM" id="CLU_1777922_0_0_1"/>
<evidence type="ECO:0000313" key="1">
    <source>
        <dbReference type="EMBL" id="EFY84368.1"/>
    </source>
</evidence>
<gene>
    <name evidence="1" type="ORF">MAC_09595</name>
</gene>
<name>E9EI97_METAQ</name>
<dbReference type="InParanoid" id="E9EI97"/>
<keyword evidence="2" id="KW-1185">Reference proteome</keyword>
<organism evidence="2">
    <name type="scientific">Metarhizium acridum (strain CQMa 102)</name>
    <dbReference type="NCBI Taxonomy" id="655827"/>
    <lineage>
        <taxon>Eukaryota</taxon>
        <taxon>Fungi</taxon>
        <taxon>Dikarya</taxon>
        <taxon>Ascomycota</taxon>
        <taxon>Pezizomycotina</taxon>
        <taxon>Sordariomycetes</taxon>
        <taxon>Hypocreomycetidae</taxon>
        <taxon>Hypocreales</taxon>
        <taxon>Clavicipitaceae</taxon>
        <taxon>Metarhizium</taxon>
    </lineage>
</organism>
<dbReference type="EMBL" id="GL698632">
    <property type="protein sequence ID" value="EFY84368.1"/>
    <property type="molecule type" value="Genomic_DNA"/>
</dbReference>
<reference evidence="1 2" key="1">
    <citation type="journal article" date="2011" name="PLoS Genet.">
        <title>Genome sequencing and comparative transcriptomics of the model entomopathogenic fungi Metarhizium anisopliae and M. acridum.</title>
        <authorList>
            <person name="Gao Q."/>
            <person name="Jin K."/>
            <person name="Ying S.H."/>
            <person name="Zhang Y."/>
            <person name="Xiao G."/>
            <person name="Shang Y."/>
            <person name="Duan Z."/>
            <person name="Hu X."/>
            <person name="Xie X.Q."/>
            <person name="Zhou G."/>
            <person name="Peng G."/>
            <person name="Luo Z."/>
            <person name="Huang W."/>
            <person name="Wang B."/>
            <person name="Fang W."/>
            <person name="Wang S."/>
            <person name="Zhong Y."/>
            <person name="Ma L.J."/>
            <person name="St Leger R.J."/>
            <person name="Zhao G.P."/>
            <person name="Pei Y."/>
            <person name="Feng M.G."/>
            <person name="Xia Y."/>
            <person name="Wang C."/>
        </authorList>
    </citation>
    <scope>NUCLEOTIDE SEQUENCE [LARGE SCALE GENOMIC DNA]</scope>
    <source>
        <strain evidence="1 2">CQMa 102</strain>
    </source>
</reference>
<protein>
    <submittedName>
        <fullName evidence="1">Uncharacterized protein</fullName>
    </submittedName>
</protein>
<dbReference type="AlphaFoldDB" id="E9EI97"/>
<sequence>MAQPTPQGKGSTDALQGIRTGMLLQLRSPLPREARNDSSWEDLKRKWAPPNVESSQYFMSEDGLTAFGRTLVSGRNTKGYRFVSGAHTDVTMSLLTGLVADEVAAGFKDWYYGRIPQWSELDVLLGQESRAGIKQCIKQRCFVRKF</sequence>